<organism evidence="1 2">
    <name type="scientific">Clostridium polyendosporum</name>
    <dbReference type="NCBI Taxonomy" id="69208"/>
    <lineage>
        <taxon>Bacteria</taxon>
        <taxon>Bacillati</taxon>
        <taxon>Bacillota</taxon>
        <taxon>Clostridia</taxon>
        <taxon>Eubacteriales</taxon>
        <taxon>Clostridiaceae</taxon>
        <taxon>Clostridium</taxon>
    </lineage>
</organism>
<dbReference type="EMBL" id="BOPZ01000002">
    <property type="protein sequence ID" value="GIM27719.1"/>
    <property type="molecule type" value="Genomic_DNA"/>
</dbReference>
<dbReference type="GO" id="GO:0005829">
    <property type="term" value="C:cytosol"/>
    <property type="evidence" value="ECO:0007669"/>
    <property type="project" value="TreeGrafter"/>
</dbReference>
<dbReference type="InterPro" id="IPR036412">
    <property type="entry name" value="HAD-like_sf"/>
</dbReference>
<dbReference type="Gene3D" id="3.30.1240.10">
    <property type="match status" value="1"/>
</dbReference>
<dbReference type="GO" id="GO:0016791">
    <property type="term" value="F:phosphatase activity"/>
    <property type="evidence" value="ECO:0007669"/>
    <property type="project" value="TreeGrafter"/>
</dbReference>
<dbReference type="InterPro" id="IPR006379">
    <property type="entry name" value="HAD-SF_hydro_IIB"/>
</dbReference>
<comment type="caution">
    <text evidence="1">The sequence shown here is derived from an EMBL/GenBank/DDBJ whole genome shotgun (WGS) entry which is preliminary data.</text>
</comment>
<accession>A0A919VD88</accession>
<evidence type="ECO:0000313" key="2">
    <source>
        <dbReference type="Proteomes" id="UP000679179"/>
    </source>
</evidence>
<dbReference type="RefSeq" id="WP_212902474.1">
    <property type="nucleotide sequence ID" value="NZ_BOPZ01000002.1"/>
</dbReference>
<gene>
    <name evidence="1" type="ORF">CPJCM30710_03850</name>
</gene>
<dbReference type="Gene3D" id="3.40.50.1000">
    <property type="entry name" value="HAD superfamily/HAD-like"/>
    <property type="match status" value="1"/>
</dbReference>
<dbReference type="AlphaFoldDB" id="A0A919VD88"/>
<dbReference type="PANTHER" id="PTHR10000">
    <property type="entry name" value="PHOSPHOSERINE PHOSPHATASE"/>
    <property type="match status" value="1"/>
</dbReference>
<dbReference type="GO" id="GO:0000287">
    <property type="term" value="F:magnesium ion binding"/>
    <property type="evidence" value="ECO:0007669"/>
    <property type="project" value="TreeGrafter"/>
</dbReference>
<dbReference type="Proteomes" id="UP000679179">
    <property type="component" value="Unassembled WGS sequence"/>
</dbReference>
<dbReference type="Pfam" id="PF08282">
    <property type="entry name" value="Hydrolase_3"/>
    <property type="match status" value="1"/>
</dbReference>
<dbReference type="PANTHER" id="PTHR10000:SF8">
    <property type="entry name" value="HAD SUPERFAMILY HYDROLASE-LIKE, TYPE 3"/>
    <property type="match status" value="1"/>
</dbReference>
<dbReference type="NCBIfam" id="TIGR01484">
    <property type="entry name" value="HAD-SF-IIB"/>
    <property type="match status" value="1"/>
</dbReference>
<protein>
    <submittedName>
        <fullName evidence="1">Haloacid dehalogenase</fullName>
    </submittedName>
</protein>
<dbReference type="InterPro" id="IPR023214">
    <property type="entry name" value="HAD_sf"/>
</dbReference>
<dbReference type="SUPFAM" id="SSF56784">
    <property type="entry name" value="HAD-like"/>
    <property type="match status" value="1"/>
</dbReference>
<evidence type="ECO:0000313" key="1">
    <source>
        <dbReference type="EMBL" id="GIM27719.1"/>
    </source>
</evidence>
<keyword evidence="2" id="KW-1185">Reference proteome</keyword>
<name>A0A919VD88_9CLOT</name>
<proteinExistence type="predicted"/>
<sequence>MFRKNIPSLLRHLLKDMPKNQPVIAGNGSVIFDDNNKQLRYESIDMKTIFKIIDMLRKDYANVYYQFFDQDIVCAEKFESTIQHYYEMNLTLPREYRLELHIISDAKKYLEKNNSIVTKIEICNDDLNLIQEIKDRLEKIPNIEVVGSGLNGIEITKKGLNKGNSLEILAKHYGYSIDECIAVGNDENDIEMIKKVGLGIAVKNAKDYVKEVADYITRNDNNNDAIAEVVKKFIKPAI</sequence>
<reference evidence="1" key="1">
    <citation type="submission" date="2021-03" db="EMBL/GenBank/DDBJ databases">
        <title>Taxonomic study of Clostridium polyendosporum from meadow-gley soil under rice.</title>
        <authorList>
            <person name="Kobayashi H."/>
            <person name="Tanizawa Y."/>
            <person name="Yagura M."/>
        </authorList>
    </citation>
    <scope>NUCLEOTIDE SEQUENCE</scope>
    <source>
        <strain evidence="1">JCM 30710</strain>
    </source>
</reference>